<protein>
    <submittedName>
        <fullName evidence="1">Uncharacterized protein</fullName>
    </submittedName>
</protein>
<reference evidence="1" key="2">
    <citation type="submission" date="2015-03" db="EMBL/GenBank/DDBJ databases">
        <authorList>
            <person name="Chow C.-E.T."/>
            <person name="Winget D.M."/>
            <person name="White R.A.III."/>
            <person name="Hallam S.J."/>
            <person name="Suttle C.A."/>
        </authorList>
    </citation>
    <scope>NUCLEOTIDE SEQUENCE</scope>
    <source>
        <strain evidence="1">Anoxic2_3</strain>
    </source>
</reference>
<name>A0A0F7L5U8_9VIRU</name>
<evidence type="ECO:0000313" key="1">
    <source>
        <dbReference type="EMBL" id="AKH46887.1"/>
    </source>
</evidence>
<dbReference type="EMBL" id="KR029587">
    <property type="protein sequence ID" value="AKH46887.1"/>
    <property type="molecule type" value="Genomic_DNA"/>
</dbReference>
<sequence length="77" mass="8404">MLVGLAYLEGLRVWRGHSLLACSMFLQHPWKVVAPCGLALASALHAHASPCLAKPFPVKGLSPLCRRVPRLYQPSSK</sequence>
<accession>A0A0F7L5U8</accession>
<organism evidence="1">
    <name type="scientific">uncultured marine virus</name>
    <dbReference type="NCBI Taxonomy" id="186617"/>
    <lineage>
        <taxon>Viruses</taxon>
        <taxon>environmental samples</taxon>
    </lineage>
</organism>
<proteinExistence type="predicted"/>
<reference evidence="1" key="1">
    <citation type="journal article" date="2015" name="Front. Microbiol.">
        <title>Combining genomic sequencing methods to explore viral diversity and reveal potential virus-host interactions.</title>
        <authorList>
            <person name="Chow C.E."/>
            <person name="Winget D.M."/>
            <person name="White R.A.III."/>
            <person name="Hallam S.J."/>
            <person name="Suttle C.A."/>
        </authorList>
    </citation>
    <scope>NUCLEOTIDE SEQUENCE</scope>
    <source>
        <strain evidence="1">Anoxic2_3</strain>
    </source>
</reference>